<dbReference type="Proteomes" id="UP001064048">
    <property type="component" value="Chromosome 12"/>
</dbReference>
<name>A0ACC0JX25_CHOFU</name>
<reference evidence="1 2" key="1">
    <citation type="journal article" date="2022" name="Genome Biol. Evol.">
        <title>The Spruce Budworm Genome: Reconstructing the Evolutionary History of Antifreeze Proteins.</title>
        <authorList>
            <person name="Beliveau C."/>
            <person name="Gagne P."/>
            <person name="Picq S."/>
            <person name="Vernygora O."/>
            <person name="Keeling C.I."/>
            <person name="Pinkney K."/>
            <person name="Doucet D."/>
            <person name="Wen F."/>
            <person name="Johnston J.S."/>
            <person name="Maaroufi H."/>
            <person name="Boyle B."/>
            <person name="Laroche J."/>
            <person name="Dewar K."/>
            <person name="Juretic N."/>
            <person name="Blackburn G."/>
            <person name="Nisole A."/>
            <person name="Brunet B."/>
            <person name="Brandao M."/>
            <person name="Lumley L."/>
            <person name="Duan J."/>
            <person name="Quan G."/>
            <person name="Lucarotti C.J."/>
            <person name="Roe A.D."/>
            <person name="Sperling F.A.H."/>
            <person name="Levesque R.C."/>
            <person name="Cusson M."/>
        </authorList>
    </citation>
    <scope>NUCLEOTIDE SEQUENCE [LARGE SCALE GENOMIC DNA]</scope>
    <source>
        <strain evidence="1">Glfc:IPQL:Cfum</strain>
    </source>
</reference>
<evidence type="ECO:0000313" key="2">
    <source>
        <dbReference type="Proteomes" id="UP001064048"/>
    </source>
</evidence>
<evidence type="ECO:0000313" key="1">
    <source>
        <dbReference type="EMBL" id="KAI8428640.1"/>
    </source>
</evidence>
<dbReference type="EMBL" id="CM046112">
    <property type="protein sequence ID" value="KAI8428640.1"/>
    <property type="molecule type" value="Genomic_DNA"/>
</dbReference>
<organism evidence="1 2">
    <name type="scientific">Choristoneura fumiferana</name>
    <name type="common">Spruce budworm moth</name>
    <name type="synonym">Archips fumiferana</name>
    <dbReference type="NCBI Taxonomy" id="7141"/>
    <lineage>
        <taxon>Eukaryota</taxon>
        <taxon>Metazoa</taxon>
        <taxon>Ecdysozoa</taxon>
        <taxon>Arthropoda</taxon>
        <taxon>Hexapoda</taxon>
        <taxon>Insecta</taxon>
        <taxon>Pterygota</taxon>
        <taxon>Neoptera</taxon>
        <taxon>Endopterygota</taxon>
        <taxon>Lepidoptera</taxon>
        <taxon>Glossata</taxon>
        <taxon>Ditrysia</taxon>
        <taxon>Tortricoidea</taxon>
        <taxon>Tortricidae</taxon>
        <taxon>Tortricinae</taxon>
        <taxon>Choristoneura</taxon>
    </lineage>
</organism>
<keyword evidence="2" id="KW-1185">Reference proteome</keyword>
<comment type="caution">
    <text evidence="1">The sequence shown here is derived from an EMBL/GenBank/DDBJ whole genome shotgun (WGS) entry which is preliminary data.</text>
</comment>
<accession>A0ACC0JX25</accession>
<protein>
    <submittedName>
        <fullName evidence="1">Uncharacterized protein</fullName>
    </submittedName>
</protein>
<gene>
    <name evidence="1" type="ORF">MSG28_007373</name>
</gene>
<proteinExistence type="predicted"/>
<sequence length="378" mass="40922">MNDDKQFWLVKKTIAKLVSFESVAILRRSASLQLLATTNLTTSRPHSMKKKTRAGAQRSKGSPTITCEYAASTIRATSPIEGNDKKDLRPGTSARVSPKRISSAPTVRRYHFDGSLKSNVSEGAVPPLALSNPPSRLATDQQELGGRPTTEIAILIAPQQNQCIADLLMLLNLIIIEKHRNNTYLTYQNLDVIFILRVVSRVNINRVSTQRDGIGGGPDWRALYIDARINDIVAGPPAIAITLAVNNCIFLSAVKFIFPIMSDDGSTAVEKKGRGRPKANGTQAEAKADTKKRGRPPAATKAKESTKSSDDEQAPVAKRGRGRPKGSKKRAAAPKAKGGSGEGRGRGRPRKDAPPPRKDAASTEEEQDDEDEDEGSDQ</sequence>